<dbReference type="AlphaFoldDB" id="A0A1G2QQ23"/>
<proteinExistence type="predicted"/>
<sequence length="173" mass="21239">MSLQIEKTNKHERYFFDTPVFRCGKERWNLEQEDQKRKFVQNIVGKNKEIAKHEIDFVEKYFRTKRASYFYGEMVGMIRLYALSQQIRGELFFVEQRISKSLKNKKWKYFGKLFEFMIFETFTNRIIFGLILKRLREENQKDLLKNRFIDIEAFDHSGKYIDYLRIANFHETL</sequence>
<dbReference type="EMBL" id="MHTO01000012">
    <property type="protein sequence ID" value="OHA62487.1"/>
    <property type="molecule type" value="Genomic_DNA"/>
</dbReference>
<organism evidence="1 2">
    <name type="scientific">Candidatus Wildermuthbacteria bacterium GWA2_46_15</name>
    <dbReference type="NCBI Taxonomy" id="1802443"/>
    <lineage>
        <taxon>Bacteria</taxon>
        <taxon>Candidatus Wildermuthiibacteriota</taxon>
    </lineage>
</organism>
<comment type="caution">
    <text evidence="1">The sequence shown here is derived from an EMBL/GenBank/DDBJ whole genome shotgun (WGS) entry which is preliminary data.</text>
</comment>
<evidence type="ECO:0000313" key="2">
    <source>
        <dbReference type="Proteomes" id="UP000179245"/>
    </source>
</evidence>
<dbReference type="Proteomes" id="UP000179245">
    <property type="component" value="Unassembled WGS sequence"/>
</dbReference>
<evidence type="ECO:0000313" key="1">
    <source>
        <dbReference type="EMBL" id="OHA62487.1"/>
    </source>
</evidence>
<protein>
    <submittedName>
        <fullName evidence="1">Uncharacterized protein</fullName>
    </submittedName>
</protein>
<accession>A0A1G2QQ23</accession>
<reference evidence="1 2" key="1">
    <citation type="journal article" date="2016" name="Nat. Commun.">
        <title>Thousands of microbial genomes shed light on interconnected biogeochemical processes in an aquifer system.</title>
        <authorList>
            <person name="Anantharaman K."/>
            <person name="Brown C.T."/>
            <person name="Hug L.A."/>
            <person name="Sharon I."/>
            <person name="Castelle C.J."/>
            <person name="Probst A.J."/>
            <person name="Thomas B.C."/>
            <person name="Singh A."/>
            <person name="Wilkins M.J."/>
            <person name="Karaoz U."/>
            <person name="Brodie E.L."/>
            <person name="Williams K.H."/>
            <person name="Hubbard S.S."/>
            <person name="Banfield J.F."/>
        </authorList>
    </citation>
    <scope>NUCLEOTIDE SEQUENCE [LARGE SCALE GENOMIC DNA]</scope>
</reference>
<gene>
    <name evidence="1" type="ORF">A2117_01865</name>
</gene>
<dbReference type="STRING" id="1802443.A2117_01865"/>
<name>A0A1G2QQ23_9BACT</name>